<dbReference type="InterPro" id="IPR011989">
    <property type="entry name" value="ARM-like"/>
</dbReference>
<evidence type="ECO:0000313" key="2">
    <source>
        <dbReference type="Proteomes" id="UP000619293"/>
    </source>
</evidence>
<reference evidence="1 2" key="1">
    <citation type="submission" date="2021-01" db="EMBL/GenBank/DDBJ databases">
        <title>Whole genome shotgun sequence of Catellatospora chokoriensis NBRC 107358.</title>
        <authorList>
            <person name="Komaki H."/>
            <person name="Tamura T."/>
        </authorList>
    </citation>
    <scope>NUCLEOTIDE SEQUENCE [LARGE SCALE GENOMIC DNA]</scope>
    <source>
        <strain evidence="1 2">NBRC 107358</strain>
    </source>
</reference>
<gene>
    <name evidence="1" type="ORF">Cch02nite_72340</name>
</gene>
<dbReference type="Proteomes" id="UP000619293">
    <property type="component" value="Unassembled WGS sequence"/>
</dbReference>
<protein>
    <recommendedName>
        <fullName evidence="3">HEAT repeat protein</fullName>
    </recommendedName>
</protein>
<organism evidence="1 2">
    <name type="scientific">Catellatospora chokoriensis</name>
    <dbReference type="NCBI Taxonomy" id="310353"/>
    <lineage>
        <taxon>Bacteria</taxon>
        <taxon>Bacillati</taxon>
        <taxon>Actinomycetota</taxon>
        <taxon>Actinomycetes</taxon>
        <taxon>Micromonosporales</taxon>
        <taxon>Micromonosporaceae</taxon>
        <taxon>Catellatospora</taxon>
    </lineage>
</organism>
<name>A0A8J3NV83_9ACTN</name>
<accession>A0A8J3NV83</accession>
<dbReference type="InterPro" id="IPR016024">
    <property type="entry name" value="ARM-type_fold"/>
</dbReference>
<dbReference type="Gene3D" id="1.25.10.10">
    <property type="entry name" value="Leucine-rich Repeat Variant"/>
    <property type="match status" value="1"/>
</dbReference>
<evidence type="ECO:0000313" key="1">
    <source>
        <dbReference type="EMBL" id="GIF93790.1"/>
    </source>
</evidence>
<dbReference type="Pfam" id="PF03130">
    <property type="entry name" value="HEAT_PBS"/>
    <property type="match status" value="1"/>
</dbReference>
<dbReference type="SUPFAM" id="SSF48371">
    <property type="entry name" value="ARM repeat"/>
    <property type="match status" value="1"/>
</dbReference>
<dbReference type="EMBL" id="BONG01000072">
    <property type="protein sequence ID" value="GIF93790.1"/>
    <property type="molecule type" value="Genomic_DNA"/>
</dbReference>
<dbReference type="AlphaFoldDB" id="A0A8J3NV83"/>
<keyword evidence="2" id="KW-1185">Reference proteome</keyword>
<sequence length="221" mass="22888">MIAANGLGQAGDPRGLPLLEALATDPGTEGSDRISAAAMIGTFDHGGGPRHRSALTAIAADGTVDLDFRIWVSAALARYGDPTGAKQLDAFAADADLDAAVRVRAAIALTKAGDARGPDRLVALAGDRLLDGDARAVAASALSRTDDPRRVRVLALLLADPRLEDSPSGASRLVNVLGRLDLEETEFIAVLSEIADDDTVDAHTREWAAETLSGFAEPDDG</sequence>
<proteinExistence type="predicted"/>
<dbReference type="RefSeq" id="WP_191841429.1">
    <property type="nucleotide sequence ID" value="NZ_BAAALB010000019.1"/>
</dbReference>
<dbReference type="InterPro" id="IPR004155">
    <property type="entry name" value="PBS_lyase_HEAT"/>
</dbReference>
<evidence type="ECO:0008006" key="3">
    <source>
        <dbReference type="Google" id="ProtNLM"/>
    </source>
</evidence>
<comment type="caution">
    <text evidence="1">The sequence shown here is derived from an EMBL/GenBank/DDBJ whole genome shotgun (WGS) entry which is preliminary data.</text>
</comment>